<dbReference type="InterPro" id="IPR019786">
    <property type="entry name" value="Zinc_finger_PHD-type_CS"/>
</dbReference>
<evidence type="ECO:0000259" key="5">
    <source>
        <dbReference type="SMART" id="SM00249"/>
    </source>
</evidence>
<dbReference type="InParanoid" id="A0A078B4R7"/>
<dbReference type="GO" id="GO:0006357">
    <property type="term" value="P:regulation of transcription by RNA polymerase II"/>
    <property type="evidence" value="ECO:0007669"/>
    <property type="project" value="TreeGrafter"/>
</dbReference>
<keyword evidence="7" id="KW-1185">Reference proteome</keyword>
<evidence type="ECO:0000256" key="3">
    <source>
        <dbReference type="ARBA" id="ARBA00022833"/>
    </source>
</evidence>
<dbReference type="OrthoDB" id="20839at2759"/>
<dbReference type="InterPro" id="IPR019787">
    <property type="entry name" value="Znf_PHD-finger"/>
</dbReference>
<protein>
    <submittedName>
        <fullName evidence="6">Phd zinc finger-containing protein</fullName>
    </submittedName>
</protein>
<dbReference type="GO" id="GO:0008270">
    <property type="term" value="F:zinc ion binding"/>
    <property type="evidence" value="ECO:0007669"/>
    <property type="project" value="UniProtKB-KW"/>
</dbReference>
<feature type="domain" description="Zinc finger PHD-type" evidence="5">
    <location>
        <begin position="243"/>
        <end position="291"/>
    </location>
</feature>
<feature type="compositionally biased region" description="Basic and acidic residues" evidence="4">
    <location>
        <begin position="201"/>
        <end position="212"/>
    </location>
</feature>
<dbReference type="Gene3D" id="3.30.40.10">
    <property type="entry name" value="Zinc/RING finger domain, C3HC4 (zinc finger)"/>
    <property type="match status" value="2"/>
</dbReference>
<organism evidence="6 7">
    <name type="scientific">Stylonychia lemnae</name>
    <name type="common">Ciliate</name>
    <dbReference type="NCBI Taxonomy" id="5949"/>
    <lineage>
        <taxon>Eukaryota</taxon>
        <taxon>Sar</taxon>
        <taxon>Alveolata</taxon>
        <taxon>Ciliophora</taxon>
        <taxon>Intramacronucleata</taxon>
        <taxon>Spirotrichea</taxon>
        <taxon>Stichotrichia</taxon>
        <taxon>Sporadotrichida</taxon>
        <taxon>Oxytrichidae</taxon>
        <taxon>Stylonychinae</taxon>
        <taxon>Stylonychia</taxon>
    </lineage>
</organism>
<dbReference type="Pfam" id="PF13832">
    <property type="entry name" value="zf-HC5HC2H_2"/>
    <property type="match status" value="1"/>
</dbReference>
<dbReference type="InterPro" id="IPR050701">
    <property type="entry name" value="Histone_Mod_Regulator"/>
</dbReference>
<sequence length="1096" mass="127279">MGMPIKLKPSSVIFVFQSSKADQNQLIYRLLFASYARRIQTRVIQNRLQTSYLKANLGYIFNVLSITQKQALSHHQQTIDGDFKQLHQMMKKYLGNVTFAILMPIRFHCFLSCAQAKVESSKKKQMVNYQIDGLDKIGYGCSAHQVSVDQTPNQLKQLIFGDNAKITIQPNIKVKSSLLKQSEGNEAYQSPKTLKNISKSTTHDSMTEETKSESNISGKTYSLQDENTSLNQEAVKQPKKQKKCHNCGEDAEENSLKNCKTCLNTYHLPCYFKIVNKKDTSSEKFQCEKCQCLIQLNMDPLTEACQLCPQLKGAFISFNDDQSKWKLLACPTHSNIKDFIPAREAATNIISQTQKIQTQTTYHNKIEESVKLSESLLQKRKRPIKANFSQRTIELPKRQVKQKFKKDNQFLHYESKVQIESNNDDDELINNQQIQNKNQLQDEGIMDWDFYEEYFKLLKSSDLRKLQDYQFDIVDLEELKEFIINQRDKSKKKAQQATQQQFGKESFSLILEHQNQISHLTFEATDSCTNGLKRRKRDTKITPCQQNQGSIIVNNILRDHLKLSNIKAQNVTVSKSEVNQAYRSYQLSSFTAISKTDLIEDDVINESLIKTHIDQTFGLNIYQSYDEIDTWLLLLAHQQNQLVRQTRQQFDCLLYKLINHKVIVDPQLKLAVKAEKFELYDHFHERMTWQLVRRSLLHSYNCINPSDESNNMKEVKFCCKACFYSDLVDANPIVICEICELGVHAKCYGIQDLIEQFFCDKCKHQRADEKNLRLSVYKEQMIRSIIKDTVGSKIKDRAILNGEIMRKSALSIYYENLTCIFCEKKGGLMKKVDLSCDQIPNFYLHEGESYYHAFCGMAVGKYRNIIELQQFKLKSKYQHETQTQPCVYCNIEKGVTVSCSSCHDHKNDNSDYFHHICSWLNGHTFDLYQDKLRGMQFQKHFNQNLDTESIKRTRFDYLPLDDVNFADDPIIAIKPLNQDEFADMQIIDEDYSDYECSSESTKKQRSNVNKEFNVVDDLSISSDMEDLPDKDDYDKNNSQSLFSIARNYSKYKVRYYDAYPASTKIYCAKCRPLNKEIAFIRQAKFDSVQGLPNQAP</sequence>
<keyword evidence="1" id="KW-0479">Metal-binding</keyword>
<evidence type="ECO:0000256" key="1">
    <source>
        <dbReference type="ARBA" id="ARBA00022723"/>
    </source>
</evidence>
<keyword evidence="2" id="KW-0863">Zinc-finger</keyword>
<accession>A0A078B4R7</accession>
<name>A0A078B4R7_STYLE</name>
<dbReference type="PANTHER" id="PTHR13793:SF107">
    <property type="entry name" value="BROMODOMAIN-CONTAINING PROTEIN HOMOLOG"/>
    <property type="match status" value="1"/>
</dbReference>
<gene>
    <name evidence="6" type="primary">Contig16078.g17137</name>
    <name evidence="6" type="ORF">STYLEM_17635</name>
</gene>
<evidence type="ECO:0000256" key="2">
    <source>
        <dbReference type="ARBA" id="ARBA00022771"/>
    </source>
</evidence>
<dbReference type="InterPro" id="IPR011011">
    <property type="entry name" value="Znf_FYVE_PHD"/>
</dbReference>
<dbReference type="Proteomes" id="UP000039865">
    <property type="component" value="Unassembled WGS sequence"/>
</dbReference>
<feature type="domain" description="Zinc finger PHD-type" evidence="5">
    <location>
        <begin position="721"/>
        <end position="763"/>
    </location>
</feature>
<dbReference type="SMART" id="SM00249">
    <property type="entry name" value="PHD"/>
    <property type="match status" value="2"/>
</dbReference>
<evidence type="ECO:0000313" key="6">
    <source>
        <dbReference type="EMBL" id="CDW88513.1"/>
    </source>
</evidence>
<proteinExistence type="predicted"/>
<dbReference type="PANTHER" id="PTHR13793">
    <property type="entry name" value="PHD FINGER PROTEINS"/>
    <property type="match status" value="1"/>
</dbReference>
<dbReference type="PROSITE" id="PS01359">
    <property type="entry name" value="ZF_PHD_1"/>
    <property type="match status" value="1"/>
</dbReference>
<feature type="compositionally biased region" description="Polar residues" evidence="4">
    <location>
        <begin position="183"/>
        <end position="200"/>
    </location>
</feature>
<dbReference type="InterPro" id="IPR001965">
    <property type="entry name" value="Znf_PHD"/>
</dbReference>
<reference evidence="6 7" key="1">
    <citation type="submission" date="2014-06" db="EMBL/GenBank/DDBJ databases">
        <authorList>
            <person name="Swart Estienne"/>
        </authorList>
    </citation>
    <scope>NUCLEOTIDE SEQUENCE [LARGE SCALE GENOMIC DNA]</scope>
    <source>
        <strain evidence="6 7">130c</strain>
    </source>
</reference>
<dbReference type="SUPFAM" id="SSF57903">
    <property type="entry name" value="FYVE/PHD zinc finger"/>
    <property type="match status" value="2"/>
</dbReference>
<dbReference type="Pfam" id="PF13831">
    <property type="entry name" value="PHD_2"/>
    <property type="match status" value="1"/>
</dbReference>
<feature type="region of interest" description="Disordered" evidence="4">
    <location>
        <begin position="183"/>
        <end position="218"/>
    </location>
</feature>
<dbReference type="EMBL" id="CCKQ01016646">
    <property type="protein sequence ID" value="CDW88513.1"/>
    <property type="molecule type" value="Genomic_DNA"/>
</dbReference>
<dbReference type="AlphaFoldDB" id="A0A078B4R7"/>
<evidence type="ECO:0000256" key="4">
    <source>
        <dbReference type="SAM" id="MobiDB-lite"/>
    </source>
</evidence>
<dbReference type="InterPro" id="IPR013083">
    <property type="entry name" value="Znf_RING/FYVE/PHD"/>
</dbReference>
<keyword evidence="3" id="KW-0862">Zinc</keyword>
<evidence type="ECO:0000313" key="7">
    <source>
        <dbReference type="Proteomes" id="UP000039865"/>
    </source>
</evidence>